<proteinExistence type="predicted"/>
<gene>
    <name evidence="1" type="ORF">EDC91_13543</name>
</gene>
<evidence type="ECO:0000313" key="1">
    <source>
        <dbReference type="EMBL" id="TCN79370.1"/>
    </source>
</evidence>
<sequence length="72" mass="8076">MVQFDLIHLAKNIPEQYTMRDISILHNLLKNQCANLHHKRLSSLMLAVQSLLDGQQLSLTELGRNITGPVAA</sequence>
<evidence type="ECO:0000313" key="2">
    <source>
        <dbReference type="Proteomes" id="UP000294832"/>
    </source>
</evidence>
<dbReference type="EMBL" id="SLWF01000035">
    <property type="protein sequence ID" value="TCN79370.1"/>
    <property type="molecule type" value="Genomic_DNA"/>
</dbReference>
<feature type="non-terminal residue" evidence="1">
    <location>
        <position position="72"/>
    </location>
</feature>
<name>A0A4R2F8N1_9GAMM</name>
<organism evidence="1 2">
    <name type="scientific">Shewanella fodinae</name>
    <dbReference type="NCBI Taxonomy" id="552357"/>
    <lineage>
        <taxon>Bacteria</taxon>
        <taxon>Pseudomonadati</taxon>
        <taxon>Pseudomonadota</taxon>
        <taxon>Gammaproteobacteria</taxon>
        <taxon>Alteromonadales</taxon>
        <taxon>Shewanellaceae</taxon>
        <taxon>Shewanella</taxon>
    </lineage>
</organism>
<reference evidence="1 2" key="1">
    <citation type="submission" date="2019-03" db="EMBL/GenBank/DDBJ databases">
        <title>Freshwater and sediment microbial communities from various areas in North America, analyzing microbe dynamics in response to fracking.</title>
        <authorList>
            <person name="Lamendella R."/>
        </authorList>
    </citation>
    <scope>NUCLEOTIDE SEQUENCE [LARGE SCALE GENOMIC DNA]</scope>
    <source>
        <strain evidence="1 2">74A</strain>
    </source>
</reference>
<dbReference type="Proteomes" id="UP000294832">
    <property type="component" value="Unassembled WGS sequence"/>
</dbReference>
<accession>A0A4R2F8N1</accession>
<dbReference type="AlphaFoldDB" id="A0A4R2F8N1"/>
<protein>
    <submittedName>
        <fullName evidence="1">Uncharacterized protein</fullName>
    </submittedName>
</protein>
<comment type="caution">
    <text evidence="1">The sequence shown here is derived from an EMBL/GenBank/DDBJ whole genome shotgun (WGS) entry which is preliminary data.</text>
</comment>
<keyword evidence="2" id="KW-1185">Reference proteome</keyword>